<organism evidence="6">
    <name type="scientific">Bodo saltans virus</name>
    <dbReference type="NCBI Taxonomy" id="2024608"/>
    <lineage>
        <taxon>Viruses</taxon>
        <taxon>Varidnaviria</taxon>
        <taxon>Bamfordvirae</taxon>
        <taxon>Nucleocytoviricota</taxon>
        <taxon>Megaviricetes</taxon>
        <taxon>Imitervirales</taxon>
        <taxon>Mimiviridae</taxon>
        <taxon>Klosneuvirinae</taxon>
        <taxon>Theiavirus</taxon>
        <taxon>Theiavirus salishense</taxon>
    </lineage>
</organism>
<feature type="region of interest" description="Disordered" evidence="3">
    <location>
        <begin position="47"/>
        <end position="72"/>
    </location>
</feature>
<comment type="similarity">
    <text evidence="1">Belongs to the activator 1 large subunit family.</text>
</comment>
<dbReference type="GO" id="GO:0005524">
    <property type="term" value="F:ATP binding"/>
    <property type="evidence" value="ECO:0007669"/>
    <property type="project" value="InterPro"/>
</dbReference>
<evidence type="ECO:0000256" key="2">
    <source>
        <dbReference type="ARBA" id="ARBA00022705"/>
    </source>
</evidence>
<keyword evidence="2" id="KW-0235">DNA replication</keyword>
<dbReference type="InterPro" id="IPR003959">
    <property type="entry name" value="ATPase_AAA_core"/>
</dbReference>
<dbReference type="Proteomes" id="UP000240325">
    <property type="component" value="Segment"/>
</dbReference>
<dbReference type="Pfam" id="PF00004">
    <property type="entry name" value="AAA"/>
    <property type="match status" value="1"/>
</dbReference>
<dbReference type="InterPro" id="IPR013725">
    <property type="entry name" value="DNA_replication_fac_RFC1_C"/>
</dbReference>
<dbReference type="GO" id="GO:0003677">
    <property type="term" value="F:DNA binding"/>
    <property type="evidence" value="ECO:0007669"/>
    <property type="project" value="InterPro"/>
</dbReference>
<gene>
    <name evidence="6" type="ORF">BMW23_0530</name>
</gene>
<dbReference type="PANTHER" id="PTHR23389:SF6">
    <property type="entry name" value="REPLICATION FACTOR C SUBUNIT 1"/>
    <property type="match status" value="1"/>
</dbReference>
<dbReference type="Pfam" id="PF08519">
    <property type="entry name" value="RFC1"/>
    <property type="match status" value="1"/>
</dbReference>
<sequence>MDGINEWVNKYKPKNISELIGNETEIDMIKNWLNNYEKNKKILMEKYDESKNSSEDKQKKKKKNDKEVIIEKDDPVDNDKDDIIFDNEHNEDDEYNSADVIIDDYISKPSIKKKNESSILILGNHGIGKTTFATTILIEMGYDIEYLNIYSLSSHKNVNEKINKLMMGTNIFDSLNRVINKKKIIVIDEIEKITSQTEKKFIENFLKANDKFMYYPVVYISSSKHSRTITLIKNYSLTIYMKQPSLEYINILLRKILIGEKLKFDDKLAIDKIREHAQFDYSRLLHIIYDIQKYSKSQLFTLKMLEEYFESSAIKNADIEIYKSSAELILRYKNIDECLRIYNGEKVIIPLMIQQNYPKCITELQNNNKDNLALLCKISECISFGDIVENYIYSEQDWDIKNAHCFYTCVIPSFELNNISISSNVEKIKYSLDFPNDLNRTSIKKINKRNVVNANAYLKNMSIGDFMYANTLTKKLIDDKNITECSNIYKSYGAKADTIISVLKIDKINADKNQYPTNIKKIFNKYL</sequence>
<evidence type="ECO:0000256" key="3">
    <source>
        <dbReference type="SAM" id="MobiDB-lite"/>
    </source>
</evidence>
<dbReference type="EMBL" id="MF782455">
    <property type="protein sequence ID" value="ATZ80577.1"/>
    <property type="molecule type" value="Genomic_DNA"/>
</dbReference>
<dbReference type="InterPro" id="IPR008921">
    <property type="entry name" value="DNA_pol3_clamp-load_cplx_C"/>
</dbReference>
<keyword evidence="7" id="KW-1185">Reference proteome</keyword>
<dbReference type="PANTHER" id="PTHR23389">
    <property type="entry name" value="CHROMOSOME TRANSMISSION FIDELITY FACTOR 18"/>
    <property type="match status" value="1"/>
</dbReference>
<proteinExistence type="inferred from homology"/>
<feature type="domain" description="DNA replication factor RFC1 C-terminal" evidence="5">
    <location>
        <begin position="382"/>
        <end position="459"/>
    </location>
</feature>
<reference evidence="6" key="1">
    <citation type="journal article" date="2017" name="Elife">
        <title>The kinetoplastid-infecting Bodo saltans virus (BsV), a window into the most abundant giant viruses in the sea.</title>
        <authorList>
            <person name="Deeg C.M."/>
            <person name="Chow C.-E.T."/>
            <person name="Suttle C.A."/>
        </authorList>
    </citation>
    <scope>NUCLEOTIDE SEQUENCE</scope>
    <source>
        <strain evidence="6">NG1</strain>
    </source>
</reference>
<protein>
    <submittedName>
        <fullName evidence="6">Replication factor C large subunit</fullName>
    </submittedName>
</protein>
<dbReference type="Gene3D" id="1.20.272.10">
    <property type="match status" value="1"/>
</dbReference>
<dbReference type="SUPFAM" id="SSF52540">
    <property type="entry name" value="P-loop containing nucleoside triphosphate hydrolases"/>
    <property type="match status" value="1"/>
</dbReference>
<evidence type="ECO:0000256" key="1">
    <source>
        <dbReference type="ARBA" id="ARBA00006116"/>
    </source>
</evidence>
<dbReference type="Gene3D" id="3.40.50.300">
    <property type="entry name" value="P-loop containing nucleotide triphosphate hydrolases"/>
    <property type="match status" value="1"/>
</dbReference>
<evidence type="ECO:0000313" key="7">
    <source>
        <dbReference type="Proteomes" id="UP000240325"/>
    </source>
</evidence>
<dbReference type="InterPro" id="IPR027417">
    <property type="entry name" value="P-loop_NTPase"/>
</dbReference>
<dbReference type="CDD" id="cd00009">
    <property type="entry name" value="AAA"/>
    <property type="match status" value="1"/>
</dbReference>
<dbReference type="SUPFAM" id="SSF48019">
    <property type="entry name" value="post-AAA+ oligomerization domain-like"/>
    <property type="match status" value="1"/>
</dbReference>
<dbReference type="GO" id="GO:0006260">
    <property type="term" value="P:DNA replication"/>
    <property type="evidence" value="ECO:0007669"/>
    <property type="project" value="UniProtKB-KW"/>
</dbReference>
<evidence type="ECO:0000313" key="6">
    <source>
        <dbReference type="EMBL" id="ATZ80577.1"/>
    </source>
</evidence>
<accession>A0A2H4UUP1</accession>
<evidence type="ECO:0000259" key="5">
    <source>
        <dbReference type="Pfam" id="PF08519"/>
    </source>
</evidence>
<evidence type="ECO:0000259" key="4">
    <source>
        <dbReference type="Pfam" id="PF00004"/>
    </source>
</evidence>
<feature type="domain" description="ATPase AAA-type core" evidence="4">
    <location>
        <begin position="119"/>
        <end position="224"/>
    </location>
</feature>
<dbReference type="GO" id="GO:0016887">
    <property type="term" value="F:ATP hydrolysis activity"/>
    <property type="evidence" value="ECO:0007669"/>
    <property type="project" value="InterPro"/>
</dbReference>
<dbReference type="GO" id="GO:0003689">
    <property type="term" value="F:DNA clamp loader activity"/>
    <property type="evidence" value="ECO:0007669"/>
    <property type="project" value="InterPro"/>
</dbReference>
<name>A0A2H4UUP1_9VIRU</name>